<dbReference type="AlphaFoldDB" id="A0AAD8UXS7"/>
<gene>
    <name evidence="2" type="ORF">LY79DRAFT_685679</name>
</gene>
<sequence>MKFTAILLTALATSILAQDCPTRNVKLDCKFVGKGADGLDQFADENCCTFPARCGNGDGGQVCELVSPKAQGKKNQNRRRRL</sequence>
<feature type="chain" id="PRO_5042165058" evidence="1">
    <location>
        <begin position="18"/>
        <end position="82"/>
    </location>
</feature>
<proteinExistence type="predicted"/>
<organism evidence="2 3">
    <name type="scientific">Colletotrichum navitas</name>
    <dbReference type="NCBI Taxonomy" id="681940"/>
    <lineage>
        <taxon>Eukaryota</taxon>
        <taxon>Fungi</taxon>
        <taxon>Dikarya</taxon>
        <taxon>Ascomycota</taxon>
        <taxon>Pezizomycotina</taxon>
        <taxon>Sordariomycetes</taxon>
        <taxon>Hypocreomycetidae</taxon>
        <taxon>Glomerellales</taxon>
        <taxon>Glomerellaceae</taxon>
        <taxon>Colletotrichum</taxon>
        <taxon>Colletotrichum graminicola species complex</taxon>
    </lineage>
</organism>
<keyword evidence="3" id="KW-1185">Reference proteome</keyword>
<evidence type="ECO:0000313" key="2">
    <source>
        <dbReference type="EMBL" id="KAK1561664.1"/>
    </source>
</evidence>
<accession>A0AAD8UXS7</accession>
<dbReference type="EMBL" id="JAHLJV010000252">
    <property type="protein sequence ID" value="KAK1561664.1"/>
    <property type="molecule type" value="Genomic_DNA"/>
</dbReference>
<comment type="caution">
    <text evidence="2">The sequence shown here is derived from an EMBL/GenBank/DDBJ whole genome shotgun (WGS) entry which is preliminary data.</text>
</comment>
<dbReference type="GeneID" id="85448886"/>
<dbReference type="Proteomes" id="UP001230504">
    <property type="component" value="Unassembled WGS sequence"/>
</dbReference>
<reference evidence="2" key="1">
    <citation type="submission" date="2021-06" db="EMBL/GenBank/DDBJ databases">
        <title>Comparative genomics, transcriptomics and evolutionary studies reveal genomic signatures of adaptation to plant cell wall in hemibiotrophic fungi.</title>
        <authorList>
            <consortium name="DOE Joint Genome Institute"/>
            <person name="Baroncelli R."/>
            <person name="Diaz J.F."/>
            <person name="Benocci T."/>
            <person name="Peng M."/>
            <person name="Battaglia E."/>
            <person name="Haridas S."/>
            <person name="Andreopoulos W."/>
            <person name="Labutti K."/>
            <person name="Pangilinan J."/>
            <person name="Floch G.L."/>
            <person name="Makela M.R."/>
            <person name="Henrissat B."/>
            <person name="Grigoriev I.V."/>
            <person name="Crouch J.A."/>
            <person name="De Vries R.P."/>
            <person name="Sukno S.A."/>
            <person name="Thon M.R."/>
        </authorList>
    </citation>
    <scope>NUCLEOTIDE SEQUENCE</scope>
    <source>
        <strain evidence="2">CBS 125086</strain>
    </source>
</reference>
<feature type="signal peptide" evidence="1">
    <location>
        <begin position="1"/>
        <end position="17"/>
    </location>
</feature>
<keyword evidence="1" id="KW-0732">Signal</keyword>
<evidence type="ECO:0000313" key="3">
    <source>
        <dbReference type="Proteomes" id="UP001230504"/>
    </source>
</evidence>
<name>A0AAD8UXS7_9PEZI</name>
<protein>
    <submittedName>
        <fullName evidence="2">Uncharacterized protein</fullName>
    </submittedName>
</protein>
<evidence type="ECO:0000256" key="1">
    <source>
        <dbReference type="SAM" id="SignalP"/>
    </source>
</evidence>
<dbReference type="RefSeq" id="XP_060406789.1">
    <property type="nucleotide sequence ID" value="XM_060564646.1"/>
</dbReference>